<sequence length="232" mass="25344">MTRNSCVRLEGLERAEKIGRPGLNGSEVKMIELQFNLAWNLALVLQKHASQTLLATYEAERLPVIAEMLGLSSELHALAFAHMPAVPTAYASAETDPMTPAATLLQLGVNYRWSPIVSDVRGRGPTEIISPYGSSNPEPLRAGDRTPFIGLNKSIPPPRRITEEEPQSEQDIAKIVIVGSDTATENEVRGVFGIVEGKTVWVIVRPDGILGAYMHNKIEVEVYFACLKRGGV</sequence>
<keyword evidence="3" id="KW-0560">Oxidoreductase</keyword>
<protein>
    <recommendedName>
        <fullName evidence="4">FAD-binding domain-containing protein</fullName>
    </recommendedName>
</protein>
<evidence type="ECO:0000256" key="1">
    <source>
        <dbReference type="ARBA" id="ARBA00022630"/>
    </source>
</evidence>
<proteinExistence type="predicted"/>
<dbReference type="AlphaFoldDB" id="A0AAD6XC59"/>
<evidence type="ECO:0000313" key="6">
    <source>
        <dbReference type="Proteomes" id="UP001218188"/>
    </source>
</evidence>
<dbReference type="Pfam" id="PF01494">
    <property type="entry name" value="FAD_binding_3"/>
    <property type="match status" value="1"/>
</dbReference>
<evidence type="ECO:0000256" key="2">
    <source>
        <dbReference type="ARBA" id="ARBA00022827"/>
    </source>
</evidence>
<dbReference type="EMBL" id="JARJCM010000025">
    <property type="protein sequence ID" value="KAJ7039879.1"/>
    <property type="molecule type" value="Genomic_DNA"/>
</dbReference>
<keyword evidence="2" id="KW-0274">FAD</keyword>
<dbReference type="InterPro" id="IPR002938">
    <property type="entry name" value="FAD-bd"/>
</dbReference>
<accession>A0AAD6XC59</accession>
<gene>
    <name evidence="5" type="ORF">C8F04DRAFT_1178579</name>
</gene>
<reference evidence="5" key="1">
    <citation type="submission" date="2023-03" db="EMBL/GenBank/DDBJ databases">
        <title>Massive genome expansion in bonnet fungi (Mycena s.s.) driven by repeated elements and novel gene families across ecological guilds.</title>
        <authorList>
            <consortium name="Lawrence Berkeley National Laboratory"/>
            <person name="Harder C.B."/>
            <person name="Miyauchi S."/>
            <person name="Viragh M."/>
            <person name="Kuo A."/>
            <person name="Thoen E."/>
            <person name="Andreopoulos B."/>
            <person name="Lu D."/>
            <person name="Skrede I."/>
            <person name="Drula E."/>
            <person name="Henrissat B."/>
            <person name="Morin E."/>
            <person name="Kohler A."/>
            <person name="Barry K."/>
            <person name="LaButti K."/>
            <person name="Morin E."/>
            <person name="Salamov A."/>
            <person name="Lipzen A."/>
            <person name="Mereny Z."/>
            <person name="Hegedus B."/>
            <person name="Baldrian P."/>
            <person name="Stursova M."/>
            <person name="Weitz H."/>
            <person name="Taylor A."/>
            <person name="Grigoriev I.V."/>
            <person name="Nagy L.G."/>
            <person name="Martin F."/>
            <person name="Kauserud H."/>
        </authorList>
    </citation>
    <scope>NUCLEOTIDE SEQUENCE</scope>
    <source>
        <strain evidence="5">CBHHK200</strain>
    </source>
</reference>
<keyword evidence="1" id="KW-0285">Flavoprotein</keyword>
<evidence type="ECO:0000256" key="3">
    <source>
        <dbReference type="ARBA" id="ARBA00023002"/>
    </source>
</evidence>
<dbReference type="InterPro" id="IPR036188">
    <property type="entry name" value="FAD/NAD-bd_sf"/>
</dbReference>
<dbReference type="Proteomes" id="UP001218188">
    <property type="component" value="Unassembled WGS sequence"/>
</dbReference>
<dbReference type="Gene3D" id="3.50.50.60">
    <property type="entry name" value="FAD/NAD(P)-binding domain"/>
    <property type="match status" value="1"/>
</dbReference>
<dbReference type="GO" id="GO:0071949">
    <property type="term" value="F:FAD binding"/>
    <property type="evidence" value="ECO:0007669"/>
    <property type="project" value="InterPro"/>
</dbReference>
<keyword evidence="6" id="KW-1185">Reference proteome</keyword>
<organism evidence="5 6">
    <name type="scientific">Mycena alexandri</name>
    <dbReference type="NCBI Taxonomy" id="1745969"/>
    <lineage>
        <taxon>Eukaryota</taxon>
        <taxon>Fungi</taxon>
        <taxon>Dikarya</taxon>
        <taxon>Basidiomycota</taxon>
        <taxon>Agaricomycotina</taxon>
        <taxon>Agaricomycetes</taxon>
        <taxon>Agaricomycetidae</taxon>
        <taxon>Agaricales</taxon>
        <taxon>Marasmiineae</taxon>
        <taxon>Mycenaceae</taxon>
        <taxon>Mycena</taxon>
    </lineage>
</organism>
<feature type="domain" description="FAD-binding" evidence="4">
    <location>
        <begin position="35"/>
        <end position="69"/>
    </location>
</feature>
<dbReference type="GO" id="GO:0016491">
    <property type="term" value="F:oxidoreductase activity"/>
    <property type="evidence" value="ECO:0007669"/>
    <property type="project" value="UniProtKB-KW"/>
</dbReference>
<comment type="caution">
    <text evidence="5">The sequence shown here is derived from an EMBL/GenBank/DDBJ whole genome shotgun (WGS) entry which is preliminary data.</text>
</comment>
<name>A0AAD6XC59_9AGAR</name>
<evidence type="ECO:0000259" key="4">
    <source>
        <dbReference type="Pfam" id="PF01494"/>
    </source>
</evidence>
<evidence type="ECO:0000313" key="5">
    <source>
        <dbReference type="EMBL" id="KAJ7039879.1"/>
    </source>
</evidence>